<evidence type="ECO:0000313" key="2">
    <source>
        <dbReference type="Proteomes" id="UP000657931"/>
    </source>
</evidence>
<dbReference type="EMBL" id="JACSQT010000019">
    <property type="protein sequence ID" value="MBD7939524.1"/>
    <property type="molecule type" value="Genomic_DNA"/>
</dbReference>
<proteinExistence type="predicted"/>
<evidence type="ECO:0000313" key="1">
    <source>
        <dbReference type="EMBL" id="MBD7939524.1"/>
    </source>
</evidence>
<name>A0ABR8QVP6_9BACI</name>
<reference evidence="1 2" key="1">
    <citation type="submission" date="2020-08" db="EMBL/GenBank/DDBJ databases">
        <title>A Genomic Blueprint of the Chicken Gut Microbiome.</title>
        <authorList>
            <person name="Gilroy R."/>
            <person name="Ravi A."/>
            <person name="Getino M."/>
            <person name="Pursley I."/>
            <person name="Horton D.L."/>
            <person name="Alikhan N.-F."/>
            <person name="Baker D."/>
            <person name="Gharbi K."/>
            <person name="Hall N."/>
            <person name="Watson M."/>
            <person name="Adriaenssens E.M."/>
            <person name="Foster-Nyarko E."/>
            <person name="Jarju S."/>
            <person name="Secka A."/>
            <person name="Antonio M."/>
            <person name="Oren A."/>
            <person name="Chaudhuri R."/>
            <person name="La Ragione R.M."/>
            <person name="Hildebrand F."/>
            <person name="Pallen M.J."/>
        </authorList>
    </citation>
    <scope>NUCLEOTIDE SEQUENCE [LARGE SCALE GENOMIC DNA]</scope>
    <source>
        <strain evidence="1 2">Sa5YUA1</strain>
    </source>
</reference>
<protein>
    <submittedName>
        <fullName evidence="1">Uncharacterized protein</fullName>
    </submittedName>
</protein>
<accession>A0ABR8QVP6</accession>
<organism evidence="1 2">
    <name type="scientific">Cytobacillus stercorigallinarum</name>
    <dbReference type="NCBI Taxonomy" id="2762240"/>
    <lineage>
        <taxon>Bacteria</taxon>
        <taxon>Bacillati</taxon>
        <taxon>Bacillota</taxon>
        <taxon>Bacilli</taxon>
        <taxon>Bacillales</taxon>
        <taxon>Bacillaceae</taxon>
        <taxon>Cytobacillus</taxon>
    </lineage>
</organism>
<gene>
    <name evidence="1" type="ORF">H9655_21000</name>
</gene>
<dbReference type="Proteomes" id="UP000657931">
    <property type="component" value="Unassembled WGS sequence"/>
</dbReference>
<keyword evidence="2" id="KW-1185">Reference proteome</keyword>
<sequence length="55" mass="6531">MKKWINDEVKTNGNESKKRVGEKVDWIRVETSQKSVSEEKFDWIQAETSQKKMSE</sequence>
<comment type="caution">
    <text evidence="1">The sequence shown here is derived from an EMBL/GenBank/DDBJ whole genome shotgun (WGS) entry which is preliminary data.</text>
</comment>
<dbReference type="RefSeq" id="WP_191817187.1">
    <property type="nucleotide sequence ID" value="NZ_JACSQT010000019.1"/>
</dbReference>